<dbReference type="Proteomes" id="UP000053268">
    <property type="component" value="Unassembled WGS sequence"/>
</dbReference>
<evidence type="ECO:0000313" key="3">
    <source>
        <dbReference type="EMBL" id="KPI93575.1"/>
    </source>
</evidence>
<name>A0A194PR21_PAPXU</name>
<feature type="region of interest" description="Disordered" evidence="1">
    <location>
        <begin position="92"/>
        <end position="119"/>
    </location>
</feature>
<feature type="signal peptide" evidence="2">
    <location>
        <begin position="1"/>
        <end position="20"/>
    </location>
</feature>
<evidence type="ECO:0000256" key="2">
    <source>
        <dbReference type="SAM" id="SignalP"/>
    </source>
</evidence>
<dbReference type="KEGG" id="pxu:106118142"/>
<feature type="compositionally biased region" description="Polar residues" evidence="1">
    <location>
        <begin position="92"/>
        <end position="109"/>
    </location>
</feature>
<dbReference type="EMBL" id="KQ459602">
    <property type="protein sequence ID" value="KPI93575.1"/>
    <property type="molecule type" value="Genomic_DNA"/>
</dbReference>
<protein>
    <submittedName>
        <fullName evidence="5">Uncharacterized protein LOC106118142</fullName>
    </submittedName>
</protein>
<feature type="chain" id="PRO_5044554357" evidence="2">
    <location>
        <begin position="21"/>
        <end position="395"/>
    </location>
</feature>
<reference evidence="5" key="2">
    <citation type="submission" date="2025-04" db="UniProtKB">
        <authorList>
            <consortium name="RefSeq"/>
        </authorList>
    </citation>
    <scope>IDENTIFICATION</scope>
</reference>
<dbReference type="OrthoDB" id="8176709at2759"/>
<proteinExistence type="predicted"/>
<gene>
    <name evidence="5" type="primary">LOC106118142</name>
    <name evidence="3" type="ORF">RR46_10835</name>
</gene>
<evidence type="ECO:0000313" key="4">
    <source>
        <dbReference type="Proteomes" id="UP000053268"/>
    </source>
</evidence>
<evidence type="ECO:0000256" key="1">
    <source>
        <dbReference type="SAM" id="MobiDB-lite"/>
    </source>
</evidence>
<keyword evidence="2" id="KW-0732">Signal</keyword>
<organism evidence="3 4">
    <name type="scientific">Papilio xuthus</name>
    <name type="common">Asian swallowtail butterfly</name>
    <dbReference type="NCBI Taxonomy" id="66420"/>
    <lineage>
        <taxon>Eukaryota</taxon>
        <taxon>Metazoa</taxon>
        <taxon>Ecdysozoa</taxon>
        <taxon>Arthropoda</taxon>
        <taxon>Hexapoda</taxon>
        <taxon>Insecta</taxon>
        <taxon>Pterygota</taxon>
        <taxon>Neoptera</taxon>
        <taxon>Endopterygota</taxon>
        <taxon>Lepidoptera</taxon>
        <taxon>Glossata</taxon>
        <taxon>Ditrysia</taxon>
        <taxon>Papilionoidea</taxon>
        <taxon>Papilionidae</taxon>
        <taxon>Papilioninae</taxon>
        <taxon>Papilio</taxon>
    </lineage>
</organism>
<dbReference type="RefSeq" id="XP_013168154.1">
    <property type="nucleotide sequence ID" value="XM_013312700.1"/>
</dbReference>
<dbReference type="Proteomes" id="UP000694872">
    <property type="component" value="Unplaced"/>
</dbReference>
<sequence>MLRKTIFTICLFCVSAQALASSDDKFIKKYAMMKIYESCFGPEVVKQIREEMKDAYAKCSLPPSFEESSNPSQMSSVLLGKLPPGFSMDPSTQTITKPTDGASLNQENDLPNLDTKPQKPTPMAGVLSFRPLTPNFPQQAIPQAGIPPYMMQNPQFRPFSPGASFFQTPYSAPGMFYPPGLPYNPYAYPQQFQQAFYQQPFFGAGRMALGTRQMKSYESPRDLDIRDRLELISRGPSAGRLRNVTCVMQELGYIDHNLEPNYEQITQRINNLPVPTALKTDIQDGLHFCQKFSQCVPEIKRDVAPLSQELIKPMFFFRCYKHKKLEACIMKDIRERFTSEDELDSESDFRFISRSARSVREDSLPDPRFEALDEMAAYFYDYLSGSTGTDYDLYL</sequence>
<evidence type="ECO:0000313" key="5">
    <source>
        <dbReference type="RefSeq" id="XP_013168154.1"/>
    </source>
</evidence>
<dbReference type="GeneID" id="106118142"/>
<keyword evidence="4" id="KW-1185">Reference proteome</keyword>
<accession>A0A194PR21</accession>
<reference evidence="3 4" key="1">
    <citation type="journal article" date="2015" name="Nat. Commun.">
        <title>Outbred genome sequencing and CRISPR/Cas9 gene editing in butterflies.</title>
        <authorList>
            <person name="Li X."/>
            <person name="Fan D."/>
            <person name="Zhang W."/>
            <person name="Liu G."/>
            <person name="Zhang L."/>
            <person name="Zhao L."/>
            <person name="Fang X."/>
            <person name="Chen L."/>
            <person name="Dong Y."/>
            <person name="Chen Y."/>
            <person name="Ding Y."/>
            <person name="Zhao R."/>
            <person name="Feng M."/>
            <person name="Zhu Y."/>
            <person name="Feng Y."/>
            <person name="Jiang X."/>
            <person name="Zhu D."/>
            <person name="Xiang H."/>
            <person name="Feng X."/>
            <person name="Li S."/>
            <person name="Wang J."/>
            <person name="Zhang G."/>
            <person name="Kronforst M.R."/>
            <person name="Wang W."/>
        </authorList>
    </citation>
    <scope>NUCLEOTIDE SEQUENCE [LARGE SCALE GENOMIC DNA]</scope>
    <source>
        <strain evidence="3">Ya'a_city_454_Px</strain>
        <tissue evidence="3">Whole body</tissue>
    </source>
</reference>
<dbReference type="AlphaFoldDB" id="A0A194PR21"/>